<proteinExistence type="predicted"/>
<organism evidence="2 3">
    <name type="scientific">Neocallimastix californiae</name>
    <dbReference type="NCBI Taxonomy" id="1754190"/>
    <lineage>
        <taxon>Eukaryota</taxon>
        <taxon>Fungi</taxon>
        <taxon>Fungi incertae sedis</taxon>
        <taxon>Chytridiomycota</taxon>
        <taxon>Chytridiomycota incertae sedis</taxon>
        <taxon>Neocallimastigomycetes</taxon>
        <taxon>Neocallimastigales</taxon>
        <taxon>Neocallimastigaceae</taxon>
        <taxon>Neocallimastix</taxon>
    </lineage>
</organism>
<dbReference type="EMBL" id="MCOG01000279">
    <property type="protein sequence ID" value="ORY20797.1"/>
    <property type="molecule type" value="Genomic_DNA"/>
</dbReference>
<dbReference type="STRING" id="1754190.A0A1Y2AEV0"/>
<accession>A0A1Y2AEV0</accession>
<keyword evidence="3" id="KW-1185">Reference proteome</keyword>
<sequence length="137" mass="16006">MAKKKSKKTKFPDRGFATTSIPKKVVVNEAEKAKEEERKKKELIELQKKQEMERIQKEKELKEAELERIEMEKKKKEQEIKSHDSIGEVKASNILKLMSLNCHEIERIPGLKLNNVAEKKLLDFAMANRIEDNKGLF</sequence>
<comment type="caution">
    <text evidence="2">The sequence shown here is derived from an EMBL/GenBank/DDBJ whole genome shotgun (WGS) entry which is preliminary data.</text>
</comment>
<keyword evidence="1" id="KW-0175">Coiled coil</keyword>
<reference evidence="2 3" key="1">
    <citation type="submission" date="2016-08" db="EMBL/GenBank/DDBJ databases">
        <title>A Parts List for Fungal Cellulosomes Revealed by Comparative Genomics.</title>
        <authorList>
            <consortium name="DOE Joint Genome Institute"/>
            <person name="Haitjema C.H."/>
            <person name="Gilmore S.P."/>
            <person name="Henske J.K."/>
            <person name="Solomon K.V."/>
            <person name="De Groot R."/>
            <person name="Kuo A."/>
            <person name="Mondo S.J."/>
            <person name="Salamov A.A."/>
            <person name="Labutti K."/>
            <person name="Zhao Z."/>
            <person name="Chiniquy J."/>
            <person name="Barry K."/>
            <person name="Brewer H.M."/>
            <person name="Purvine S.O."/>
            <person name="Wright A.T."/>
            <person name="Boxma B."/>
            <person name="Van Alen T."/>
            <person name="Hackstein J.H."/>
            <person name="Baker S.E."/>
            <person name="Grigoriev I.V."/>
            <person name="O'Malley M.A."/>
        </authorList>
    </citation>
    <scope>NUCLEOTIDE SEQUENCE [LARGE SCALE GENOMIC DNA]</scope>
    <source>
        <strain evidence="2 3">G1</strain>
    </source>
</reference>
<gene>
    <name evidence="2" type="ORF">LY90DRAFT_516484</name>
</gene>
<evidence type="ECO:0000256" key="1">
    <source>
        <dbReference type="SAM" id="Coils"/>
    </source>
</evidence>
<name>A0A1Y2AEV0_9FUNG</name>
<evidence type="ECO:0000313" key="2">
    <source>
        <dbReference type="EMBL" id="ORY20797.1"/>
    </source>
</evidence>
<feature type="coiled-coil region" evidence="1">
    <location>
        <begin position="26"/>
        <end position="86"/>
    </location>
</feature>
<dbReference type="Proteomes" id="UP000193920">
    <property type="component" value="Unassembled WGS sequence"/>
</dbReference>
<protein>
    <submittedName>
        <fullName evidence="2">Uncharacterized protein</fullName>
    </submittedName>
</protein>
<dbReference type="AlphaFoldDB" id="A0A1Y2AEV0"/>
<evidence type="ECO:0000313" key="3">
    <source>
        <dbReference type="Proteomes" id="UP000193920"/>
    </source>
</evidence>